<sequence length="204" mass="22997">MSSLLPPNSTQYERDLEASMSRISDVPVPIGTLWNPQTCPETHLAWLAWALSVEGWHDELTEQEKRDMIAQSADYHRRKGTKGAILEIARWILDIADLDQHRAFEAPPHSFRLRVEGDGRIKSKAHFDRLVRMVNSAKAARSNFFSLQVKKKGEQTPLFGTAIHALTETNVRHEVRAIVDPQQPLFLTAVHCSTSYSIGAMLDG</sequence>
<accession>A0ABS0ZAP8</accession>
<dbReference type="InterPro" id="IPR006521">
    <property type="entry name" value="Tail_protein_I"/>
</dbReference>
<comment type="caution">
    <text evidence="1">The sequence shown here is derived from an EMBL/GenBank/DDBJ whole genome shotgun (WGS) entry which is preliminary data.</text>
</comment>
<gene>
    <name evidence="1" type="ORF">JHD44_08595</name>
</gene>
<reference evidence="1 2" key="1">
    <citation type="submission" date="2020-12" db="EMBL/GenBank/DDBJ databases">
        <title>Comparative genome analysis of fungal antagonists Marinomonas ostreistagni 398 and M. spartinae 468.</title>
        <authorList>
            <person name="Fields J.L."/>
            <person name="Mavrodi O.V."/>
            <person name="Biber P.D."/>
            <person name="Indest K.J."/>
            <person name="Mavrodi D.V."/>
        </authorList>
    </citation>
    <scope>NUCLEOTIDE SEQUENCE [LARGE SCALE GENOMIC DNA]</scope>
    <source>
        <strain evidence="1 2">USM7</strain>
    </source>
</reference>
<dbReference type="Pfam" id="PF09684">
    <property type="entry name" value="Tail_P2_I"/>
    <property type="match status" value="1"/>
</dbReference>
<dbReference type="NCBIfam" id="TIGR01634">
    <property type="entry name" value="tail_P2_I"/>
    <property type="match status" value="1"/>
</dbReference>
<protein>
    <submittedName>
        <fullName evidence="1">Phage tail protein I</fullName>
    </submittedName>
</protein>
<dbReference type="Proteomes" id="UP000598488">
    <property type="component" value="Unassembled WGS sequence"/>
</dbReference>
<dbReference type="EMBL" id="JAEMUH010000007">
    <property type="protein sequence ID" value="MBJ7550738.1"/>
    <property type="molecule type" value="Genomic_DNA"/>
</dbReference>
<evidence type="ECO:0000313" key="1">
    <source>
        <dbReference type="EMBL" id="MBJ7550738.1"/>
    </source>
</evidence>
<name>A0ABS0ZAP8_9GAMM</name>
<keyword evidence="2" id="KW-1185">Reference proteome</keyword>
<dbReference type="RefSeq" id="WP_199462352.1">
    <property type="nucleotide sequence ID" value="NZ_JAEMUH010000007.1"/>
</dbReference>
<proteinExistence type="predicted"/>
<organism evidence="1 2">
    <name type="scientific">Marinomonas ostreistagni</name>
    <dbReference type="NCBI Taxonomy" id="359209"/>
    <lineage>
        <taxon>Bacteria</taxon>
        <taxon>Pseudomonadati</taxon>
        <taxon>Pseudomonadota</taxon>
        <taxon>Gammaproteobacteria</taxon>
        <taxon>Oceanospirillales</taxon>
        <taxon>Oceanospirillaceae</taxon>
        <taxon>Marinomonas</taxon>
    </lineage>
</organism>
<evidence type="ECO:0000313" key="2">
    <source>
        <dbReference type="Proteomes" id="UP000598488"/>
    </source>
</evidence>